<reference evidence="3" key="1">
    <citation type="submission" date="2011-08" db="EMBL/GenBank/DDBJ databases">
        <authorList>
            <person name="Rombauts S."/>
        </authorList>
    </citation>
    <scope>NUCLEOTIDE SEQUENCE</scope>
    <source>
        <strain evidence="3">London</strain>
    </source>
</reference>
<protein>
    <submittedName>
        <fullName evidence="2">Uncharacterized protein</fullName>
    </submittedName>
</protein>
<reference evidence="2" key="2">
    <citation type="submission" date="2015-06" db="UniProtKB">
        <authorList>
            <consortium name="EnsemblMetazoa"/>
        </authorList>
    </citation>
    <scope>IDENTIFICATION</scope>
</reference>
<dbReference type="Proteomes" id="UP000015104">
    <property type="component" value="Unassembled WGS sequence"/>
</dbReference>
<accession>T1K8L7</accession>
<sequence length="22" mass="2534">MMKKRTGTGIEINEENIMRGPK</sequence>
<organism evidence="2 3">
    <name type="scientific">Tetranychus urticae</name>
    <name type="common">Two-spotted spider mite</name>
    <dbReference type="NCBI Taxonomy" id="32264"/>
    <lineage>
        <taxon>Eukaryota</taxon>
        <taxon>Metazoa</taxon>
        <taxon>Ecdysozoa</taxon>
        <taxon>Arthropoda</taxon>
        <taxon>Chelicerata</taxon>
        <taxon>Arachnida</taxon>
        <taxon>Acari</taxon>
        <taxon>Acariformes</taxon>
        <taxon>Trombidiformes</taxon>
        <taxon>Prostigmata</taxon>
        <taxon>Eleutherengona</taxon>
        <taxon>Raphignathae</taxon>
        <taxon>Tetranychoidea</taxon>
        <taxon>Tetranychidae</taxon>
        <taxon>Tetranychus</taxon>
    </lineage>
</organism>
<dbReference type="EMBL" id="CAEY01001877">
    <property type="status" value="NOT_ANNOTATED_CDS"/>
    <property type="molecule type" value="Genomic_DNA"/>
</dbReference>
<keyword evidence="3" id="KW-1185">Reference proteome</keyword>
<feature type="region of interest" description="Disordered" evidence="1">
    <location>
        <begin position="1"/>
        <end position="22"/>
    </location>
</feature>
<evidence type="ECO:0000313" key="2">
    <source>
        <dbReference type="EnsemblMetazoa" id="tetur07g01790.1"/>
    </source>
</evidence>
<proteinExistence type="predicted"/>
<name>T1K8L7_TETUR</name>
<evidence type="ECO:0000313" key="3">
    <source>
        <dbReference type="Proteomes" id="UP000015104"/>
    </source>
</evidence>
<dbReference type="EnsemblMetazoa" id="tetur07g01790.1">
    <property type="protein sequence ID" value="tetur07g01790.1"/>
    <property type="gene ID" value="tetur07g01790"/>
</dbReference>
<evidence type="ECO:0000256" key="1">
    <source>
        <dbReference type="SAM" id="MobiDB-lite"/>
    </source>
</evidence>
<dbReference type="AlphaFoldDB" id="T1K8L7"/>
<dbReference type="HOGENOM" id="CLU_3425249_0_0_1"/>